<keyword evidence="8" id="KW-1185">Reference proteome</keyword>
<keyword evidence="3 5" id="KW-1133">Transmembrane helix</keyword>
<keyword evidence="4 5" id="KW-0472">Membrane</keyword>
<dbReference type="GO" id="GO:0004930">
    <property type="term" value="F:G protein-coupled receptor activity"/>
    <property type="evidence" value="ECO:0007669"/>
    <property type="project" value="InterPro"/>
</dbReference>
<evidence type="ECO:0000256" key="2">
    <source>
        <dbReference type="ARBA" id="ARBA00022692"/>
    </source>
</evidence>
<name>A0A8J9YT84_BRALA</name>
<dbReference type="InterPro" id="IPR052921">
    <property type="entry name" value="GPCR1_Superfamily_Member"/>
</dbReference>
<feature type="domain" description="G-protein coupled receptors family 1 profile" evidence="6">
    <location>
        <begin position="42"/>
        <end position="296"/>
    </location>
</feature>
<evidence type="ECO:0000259" key="6">
    <source>
        <dbReference type="PROSITE" id="PS50262"/>
    </source>
</evidence>
<feature type="transmembrane region" description="Helical" evidence="5">
    <location>
        <begin position="194"/>
        <end position="212"/>
    </location>
</feature>
<dbReference type="OrthoDB" id="6147321at2759"/>
<dbReference type="SUPFAM" id="SSF81321">
    <property type="entry name" value="Family A G protein-coupled receptor-like"/>
    <property type="match status" value="1"/>
</dbReference>
<dbReference type="PANTHER" id="PTHR26451">
    <property type="entry name" value="G_PROTEIN_RECEP_F1_2 DOMAIN-CONTAINING PROTEIN"/>
    <property type="match status" value="1"/>
</dbReference>
<evidence type="ECO:0000313" key="7">
    <source>
        <dbReference type="EMBL" id="CAH1241298.1"/>
    </source>
</evidence>
<proteinExistence type="predicted"/>
<feature type="transmembrane region" description="Helical" evidence="5">
    <location>
        <begin position="29"/>
        <end position="50"/>
    </location>
</feature>
<dbReference type="PANTHER" id="PTHR26451:SF897">
    <property type="entry name" value="TRACE AMINE-ASSOCIATED RECEPTOR 5-LIKE"/>
    <property type="match status" value="1"/>
</dbReference>
<dbReference type="EMBL" id="OV696697">
    <property type="protein sequence ID" value="CAH1241298.1"/>
    <property type="molecule type" value="Genomic_DNA"/>
</dbReference>
<feature type="transmembrane region" description="Helical" evidence="5">
    <location>
        <begin position="142"/>
        <end position="163"/>
    </location>
</feature>
<feature type="transmembrane region" description="Helical" evidence="5">
    <location>
        <begin position="62"/>
        <end position="81"/>
    </location>
</feature>
<feature type="transmembrane region" description="Helical" evidence="5">
    <location>
        <begin position="101"/>
        <end position="121"/>
    </location>
</feature>
<dbReference type="GO" id="GO:0016020">
    <property type="term" value="C:membrane"/>
    <property type="evidence" value="ECO:0007669"/>
    <property type="project" value="UniProtKB-SubCell"/>
</dbReference>
<evidence type="ECO:0000256" key="3">
    <source>
        <dbReference type="ARBA" id="ARBA00022989"/>
    </source>
</evidence>
<dbReference type="AlphaFoldDB" id="A0A8J9YT84"/>
<evidence type="ECO:0000313" key="8">
    <source>
        <dbReference type="Proteomes" id="UP000838412"/>
    </source>
</evidence>
<protein>
    <submittedName>
        <fullName evidence="7">OR2T2 protein</fullName>
    </submittedName>
</protein>
<dbReference type="Pfam" id="PF00001">
    <property type="entry name" value="7tm_1"/>
    <property type="match status" value="1"/>
</dbReference>
<evidence type="ECO:0000256" key="4">
    <source>
        <dbReference type="ARBA" id="ARBA00023136"/>
    </source>
</evidence>
<sequence length="381" mass="42148">MTGTGIENSTRDVVEFDAISDPTSKGFQIAYDALCVFVAVVCNMLVIFLVCKKETLQKPRHYLRCHLAIVEIIFAAILIPINIGTVVKGHLHSVPFECELIYVIGTLSGVAIFGTYSLMAIDLYYFICHPLRYNTQVTTQKVVIGMLVVDFLAISIGITPVAIAGGMKSSGSLQCAPETLSSIQASAVIRNMGFTFQVIFVLVSVILYYLVFKEARRQQERDANQHLRIYQTKAFKTMAGHVIVFFVFLSATIFLIVSRRAVLVHEENASDAQLIAHKVAVHLFRTLSPMADPLVHSLRTPDFRRALRQVFQRSHRVNIATAAGNQCRDQLPGVAFAHVASTSKFVAKNSQVEMNSRLDDEKDAAVGKSLFKSVSLSEDSD</sequence>
<dbReference type="InterPro" id="IPR000276">
    <property type="entry name" value="GPCR_Rhodpsn"/>
</dbReference>
<comment type="subcellular location">
    <subcellularLocation>
        <location evidence="1">Membrane</location>
    </subcellularLocation>
</comment>
<gene>
    <name evidence="7" type="primary">OR2T2</name>
    <name evidence="7" type="ORF">BLAG_LOCUS4996</name>
</gene>
<dbReference type="Gene3D" id="1.20.1070.10">
    <property type="entry name" value="Rhodopsin 7-helix transmembrane proteins"/>
    <property type="match status" value="1"/>
</dbReference>
<evidence type="ECO:0000256" key="5">
    <source>
        <dbReference type="SAM" id="Phobius"/>
    </source>
</evidence>
<dbReference type="InterPro" id="IPR017452">
    <property type="entry name" value="GPCR_Rhodpsn_7TM"/>
</dbReference>
<dbReference type="PROSITE" id="PS50262">
    <property type="entry name" value="G_PROTEIN_RECEP_F1_2"/>
    <property type="match status" value="1"/>
</dbReference>
<dbReference type="CDD" id="cd00637">
    <property type="entry name" value="7tm_classA_rhodopsin-like"/>
    <property type="match status" value="1"/>
</dbReference>
<dbReference type="SMART" id="SM01381">
    <property type="entry name" value="7TM_GPCR_Srsx"/>
    <property type="match status" value="1"/>
</dbReference>
<dbReference type="Proteomes" id="UP000838412">
    <property type="component" value="Chromosome 12"/>
</dbReference>
<organism evidence="7 8">
    <name type="scientific">Branchiostoma lanceolatum</name>
    <name type="common">Common lancelet</name>
    <name type="synonym">Amphioxus lanceolatum</name>
    <dbReference type="NCBI Taxonomy" id="7740"/>
    <lineage>
        <taxon>Eukaryota</taxon>
        <taxon>Metazoa</taxon>
        <taxon>Chordata</taxon>
        <taxon>Cephalochordata</taxon>
        <taxon>Leptocardii</taxon>
        <taxon>Amphioxiformes</taxon>
        <taxon>Branchiostomatidae</taxon>
        <taxon>Branchiostoma</taxon>
    </lineage>
</organism>
<feature type="transmembrane region" description="Helical" evidence="5">
    <location>
        <begin position="238"/>
        <end position="257"/>
    </location>
</feature>
<evidence type="ECO:0000256" key="1">
    <source>
        <dbReference type="ARBA" id="ARBA00004370"/>
    </source>
</evidence>
<keyword evidence="2 5" id="KW-0812">Transmembrane</keyword>
<reference evidence="7" key="1">
    <citation type="submission" date="2022-01" db="EMBL/GenBank/DDBJ databases">
        <authorList>
            <person name="Braso-Vives M."/>
        </authorList>
    </citation>
    <scope>NUCLEOTIDE SEQUENCE</scope>
</reference>
<accession>A0A8J9YT84</accession>